<dbReference type="GO" id="GO:0003700">
    <property type="term" value="F:DNA-binding transcription factor activity"/>
    <property type="evidence" value="ECO:0007669"/>
    <property type="project" value="TreeGrafter"/>
</dbReference>
<dbReference type="InterPro" id="IPR036638">
    <property type="entry name" value="HLH_DNA-bd_sf"/>
</dbReference>
<dbReference type="InterPro" id="IPR011598">
    <property type="entry name" value="bHLH_dom"/>
</dbReference>
<dbReference type="SUPFAM" id="SSF47459">
    <property type="entry name" value="HLH, helix-loop-helix DNA-binding domain"/>
    <property type="match status" value="1"/>
</dbReference>
<sequence length="180" mass="20941">MSENYDSDTLEDEKIVPNKRAKLEDSICEMKNPKDESEKNDKEITLTQEEKRQHHNALERRRRDLIKDNFKMLQMAIPNINNQRTSRAEVLQSAYDYMKSLSQKILNHTTDIETLAKGNAEIYRKVKILESKNFQLNTDMLSKAERGVIMSDIDTELAALEKSFDNYSYGEKMSPDITDS</sequence>
<dbReference type="PANTHER" id="PTHR10328:SF3">
    <property type="entry name" value="PROTEIN MAX"/>
    <property type="match status" value="1"/>
</dbReference>
<comment type="similarity">
    <text evidence="1">Belongs to the MAX family.</text>
</comment>
<evidence type="ECO:0000256" key="5">
    <source>
        <dbReference type="ARBA" id="ARBA00023163"/>
    </source>
</evidence>
<evidence type="ECO:0000259" key="7">
    <source>
        <dbReference type="PROSITE" id="PS50888"/>
    </source>
</evidence>
<comment type="caution">
    <text evidence="8">The sequence shown here is derived from an EMBL/GenBank/DDBJ whole genome shotgun (WGS) entry which is preliminary data.</text>
</comment>
<evidence type="ECO:0000256" key="2">
    <source>
        <dbReference type="ARBA" id="ARBA00023015"/>
    </source>
</evidence>
<keyword evidence="9" id="KW-1185">Reference proteome</keyword>
<evidence type="ECO:0000256" key="3">
    <source>
        <dbReference type="ARBA" id="ARBA00023125"/>
    </source>
</evidence>
<dbReference type="AlphaFoldDB" id="A0A177B7T1"/>
<dbReference type="GO" id="GO:0090575">
    <property type="term" value="C:RNA polymerase II transcription regulator complex"/>
    <property type="evidence" value="ECO:0007669"/>
    <property type="project" value="TreeGrafter"/>
</dbReference>
<evidence type="ECO:0000256" key="1">
    <source>
        <dbReference type="ARBA" id="ARBA00007628"/>
    </source>
</evidence>
<keyword evidence="2" id="KW-0805">Transcription regulation</keyword>
<dbReference type="EMBL" id="LWCA01000157">
    <property type="protein sequence ID" value="OAF70357.1"/>
    <property type="molecule type" value="Genomic_DNA"/>
</dbReference>
<proteinExistence type="inferred from homology"/>
<dbReference type="PANTHER" id="PTHR10328">
    <property type="entry name" value="PROTEIN MAX MYC-ASSOCIATED FACTOR X"/>
    <property type="match status" value="1"/>
</dbReference>
<dbReference type="PROSITE" id="PS50888">
    <property type="entry name" value="BHLH"/>
    <property type="match status" value="1"/>
</dbReference>
<dbReference type="OrthoDB" id="8964853at2759"/>
<protein>
    <submittedName>
        <fullName evidence="8">DMax</fullName>
    </submittedName>
</protein>
<name>A0A177B7T1_9BILA</name>
<organism evidence="8 9">
    <name type="scientific">Intoshia linei</name>
    <dbReference type="NCBI Taxonomy" id="1819745"/>
    <lineage>
        <taxon>Eukaryota</taxon>
        <taxon>Metazoa</taxon>
        <taxon>Spiralia</taxon>
        <taxon>Lophotrochozoa</taxon>
        <taxon>Mesozoa</taxon>
        <taxon>Orthonectida</taxon>
        <taxon>Rhopaluridae</taxon>
        <taxon>Intoshia</taxon>
    </lineage>
</organism>
<keyword evidence="5" id="KW-0804">Transcription</keyword>
<evidence type="ECO:0000313" key="9">
    <source>
        <dbReference type="Proteomes" id="UP000078046"/>
    </source>
</evidence>
<gene>
    <name evidence="8" type="ORF">A3Q56_01793</name>
</gene>
<dbReference type="GO" id="GO:0003677">
    <property type="term" value="F:DNA binding"/>
    <property type="evidence" value="ECO:0007669"/>
    <property type="project" value="UniProtKB-KW"/>
</dbReference>
<dbReference type="GO" id="GO:0046983">
    <property type="term" value="F:protein dimerization activity"/>
    <property type="evidence" value="ECO:0007669"/>
    <property type="project" value="InterPro"/>
</dbReference>
<evidence type="ECO:0000313" key="8">
    <source>
        <dbReference type="EMBL" id="OAF70357.1"/>
    </source>
</evidence>
<feature type="domain" description="BHLH" evidence="7">
    <location>
        <begin position="50"/>
        <end position="101"/>
    </location>
</feature>
<evidence type="ECO:0000256" key="4">
    <source>
        <dbReference type="ARBA" id="ARBA00023159"/>
    </source>
</evidence>
<dbReference type="GO" id="GO:0045944">
    <property type="term" value="P:positive regulation of transcription by RNA polymerase II"/>
    <property type="evidence" value="ECO:0007669"/>
    <property type="project" value="TreeGrafter"/>
</dbReference>
<keyword evidence="6" id="KW-0539">Nucleus</keyword>
<reference evidence="8 9" key="1">
    <citation type="submission" date="2016-04" db="EMBL/GenBank/DDBJ databases">
        <title>The genome of Intoshia linei affirms orthonectids as highly simplified spiralians.</title>
        <authorList>
            <person name="Mikhailov K.V."/>
            <person name="Slusarev G.S."/>
            <person name="Nikitin M.A."/>
            <person name="Logacheva M.D."/>
            <person name="Penin A."/>
            <person name="Aleoshin V."/>
            <person name="Panchin Y.V."/>
        </authorList>
    </citation>
    <scope>NUCLEOTIDE SEQUENCE [LARGE SCALE GENOMIC DNA]</scope>
    <source>
        <strain evidence="8">Intl2013</strain>
        <tissue evidence="8">Whole animal</tissue>
    </source>
</reference>
<keyword evidence="4" id="KW-0010">Activator</keyword>
<accession>A0A177B7T1</accession>
<evidence type="ECO:0000256" key="6">
    <source>
        <dbReference type="ARBA" id="ARBA00023242"/>
    </source>
</evidence>
<dbReference type="Gene3D" id="4.10.280.10">
    <property type="entry name" value="Helix-loop-helix DNA-binding domain"/>
    <property type="match status" value="1"/>
</dbReference>
<dbReference type="Pfam" id="PF00010">
    <property type="entry name" value="HLH"/>
    <property type="match status" value="1"/>
</dbReference>
<dbReference type="SMART" id="SM00353">
    <property type="entry name" value="HLH"/>
    <property type="match status" value="1"/>
</dbReference>
<dbReference type="Proteomes" id="UP000078046">
    <property type="component" value="Unassembled WGS sequence"/>
</dbReference>
<keyword evidence="3" id="KW-0238">DNA-binding</keyword>